<name>A0A9D5CNY8_9LILI</name>
<organism evidence="1 2">
    <name type="scientific">Dioscorea zingiberensis</name>
    <dbReference type="NCBI Taxonomy" id="325984"/>
    <lineage>
        <taxon>Eukaryota</taxon>
        <taxon>Viridiplantae</taxon>
        <taxon>Streptophyta</taxon>
        <taxon>Embryophyta</taxon>
        <taxon>Tracheophyta</taxon>
        <taxon>Spermatophyta</taxon>
        <taxon>Magnoliopsida</taxon>
        <taxon>Liliopsida</taxon>
        <taxon>Dioscoreales</taxon>
        <taxon>Dioscoreaceae</taxon>
        <taxon>Dioscorea</taxon>
    </lineage>
</organism>
<comment type="caution">
    <text evidence="1">The sequence shown here is derived from an EMBL/GenBank/DDBJ whole genome shotgun (WGS) entry which is preliminary data.</text>
</comment>
<evidence type="ECO:0000313" key="1">
    <source>
        <dbReference type="EMBL" id="KAJ0975863.1"/>
    </source>
</evidence>
<dbReference type="Proteomes" id="UP001085076">
    <property type="component" value="Miscellaneous, Linkage group lg04"/>
</dbReference>
<dbReference type="OrthoDB" id="64915at2759"/>
<protein>
    <submittedName>
        <fullName evidence="1">Uncharacterized protein</fullName>
    </submittedName>
</protein>
<dbReference type="EMBL" id="JAGGNH010000004">
    <property type="protein sequence ID" value="KAJ0975863.1"/>
    <property type="molecule type" value="Genomic_DNA"/>
</dbReference>
<dbReference type="AlphaFoldDB" id="A0A9D5CNY8"/>
<keyword evidence="2" id="KW-1185">Reference proteome</keyword>
<reference evidence="1" key="1">
    <citation type="submission" date="2021-03" db="EMBL/GenBank/DDBJ databases">
        <authorList>
            <person name="Li Z."/>
            <person name="Yang C."/>
        </authorList>
    </citation>
    <scope>NUCLEOTIDE SEQUENCE</scope>
    <source>
        <strain evidence="1">Dzin_1.0</strain>
        <tissue evidence="1">Leaf</tissue>
    </source>
</reference>
<sequence length="256" mass="28318">MQSVKELLIIYEAFLQTGDPDFAWKPPKDEWQSIAFVTPKQSLNSAREAALSEDTMKFGCTKLPCYWVPKSVIFGLLRKTVMGKQQVMPKPVLTLLSFSFPLSCSDIGVDDLENEFILNNHSQLGNGCAGVFTMVLWSVSPKLIWRVDGMKGTQQIERNSDIGWHGFLELLKNPKSQLLLFCITASSRVLSSFLGASTPATISAYELPSHLGLAQFGAWSVEASADVFFPVFFSAAVPETMGRHLSHLPGDSLFTF</sequence>
<accession>A0A9D5CNY8</accession>
<evidence type="ECO:0000313" key="2">
    <source>
        <dbReference type="Proteomes" id="UP001085076"/>
    </source>
</evidence>
<gene>
    <name evidence="1" type="ORF">J5N97_017828</name>
</gene>
<proteinExistence type="predicted"/>
<reference evidence="1" key="2">
    <citation type="journal article" date="2022" name="Hortic Res">
        <title>The genome of Dioscorea zingiberensis sheds light on the biosynthesis, origin and evolution of the medicinally important diosgenin saponins.</title>
        <authorList>
            <person name="Li Y."/>
            <person name="Tan C."/>
            <person name="Li Z."/>
            <person name="Guo J."/>
            <person name="Li S."/>
            <person name="Chen X."/>
            <person name="Wang C."/>
            <person name="Dai X."/>
            <person name="Yang H."/>
            <person name="Song W."/>
            <person name="Hou L."/>
            <person name="Xu J."/>
            <person name="Tong Z."/>
            <person name="Xu A."/>
            <person name="Yuan X."/>
            <person name="Wang W."/>
            <person name="Yang Q."/>
            <person name="Chen L."/>
            <person name="Sun Z."/>
            <person name="Wang K."/>
            <person name="Pan B."/>
            <person name="Chen J."/>
            <person name="Bao Y."/>
            <person name="Liu F."/>
            <person name="Qi X."/>
            <person name="Gang D.R."/>
            <person name="Wen J."/>
            <person name="Li J."/>
        </authorList>
    </citation>
    <scope>NUCLEOTIDE SEQUENCE</scope>
    <source>
        <strain evidence="1">Dzin_1.0</strain>
    </source>
</reference>